<sequence length="206" mass="23649">MLGRISTLVEIRKRGCSSVIAECKFCKICEESVDHLLCHCPFVWGIWHRWLSLWNVQVVVPNKLVDFFKVWLLSKPRRVQTWIWKLSFFSFSWSIWLARNETVFSNSKFSADYIFNLGVLRLGWWCKALAPENVGDLNVVLNDPIRFQDICGFKAKGFGNAGIGGVMRNERGETIISFSKNVGRLDATSTEILAVLEAMKIIKTNR</sequence>
<proteinExistence type="predicted"/>
<organism evidence="1 2">
    <name type="scientific">Hibiscus trionum</name>
    <name type="common">Flower of an hour</name>
    <dbReference type="NCBI Taxonomy" id="183268"/>
    <lineage>
        <taxon>Eukaryota</taxon>
        <taxon>Viridiplantae</taxon>
        <taxon>Streptophyta</taxon>
        <taxon>Embryophyta</taxon>
        <taxon>Tracheophyta</taxon>
        <taxon>Spermatophyta</taxon>
        <taxon>Magnoliopsida</taxon>
        <taxon>eudicotyledons</taxon>
        <taxon>Gunneridae</taxon>
        <taxon>Pentapetalae</taxon>
        <taxon>rosids</taxon>
        <taxon>malvids</taxon>
        <taxon>Malvales</taxon>
        <taxon>Malvaceae</taxon>
        <taxon>Malvoideae</taxon>
        <taxon>Hibiscus</taxon>
    </lineage>
</organism>
<dbReference type="OrthoDB" id="1743873at2759"/>
<protein>
    <recommendedName>
        <fullName evidence="3">Reverse transcriptase zinc-binding domain-containing protein</fullName>
    </recommendedName>
</protein>
<dbReference type="AlphaFoldDB" id="A0A9W7LWG1"/>
<name>A0A9W7LWG1_HIBTR</name>
<dbReference type="Proteomes" id="UP001165190">
    <property type="component" value="Unassembled WGS sequence"/>
</dbReference>
<dbReference type="EMBL" id="BSYR01000016">
    <property type="protein sequence ID" value="GMI78516.1"/>
    <property type="molecule type" value="Genomic_DNA"/>
</dbReference>
<comment type="caution">
    <text evidence="1">The sequence shown here is derived from an EMBL/GenBank/DDBJ whole genome shotgun (WGS) entry which is preliminary data.</text>
</comment>
<gene>
    <name evidence="1" type="ORF">HRI_001520900</name>
</gene>
<keyword evidence="2" id="KW-1185">Reference proteome</keyword>
<evidence type="ECO:0000313" key="2">
    <source>
        <dbReference type="Proteomes" id="UP001165190"/>
    </source>
</evidence>
<evidence type="ECO:0000313" key="1">
    <source>
        <dbReference type="EMBL" id="GMI78516.1"/>
    </source>
</evidence>
<evidence type="ECO:0008006" key="3">
    <source>
        <dbReference type="Google" id="ProtNLM"/>
    </source>
</evidence>
<reference evidence="1" key="1">
    <citation type="submission" date="2023-05" db="EMBL/GenBank/DDBJ databases">
        <title>Genome and transcriptome analyses reveal genes involved in the formation of fine ridges on petal epidermal cells in Hibiscus trionum.</title>
        <authorList>
            <person name="Koshimizu S."/>
            <person name="Masuda S."/>
            <person name="Ishii T."/>
            <person name="Shirasu K."/>
            <person name="Hoshino A."/>
            <person name="Arita M."/>
        </authorList>
    </citation>
    <scope>NUCLEOTIDE SEQUENCE</scope>
    <source>
        <strain evidence="1">Hamamatsu line</strain>
    </source>
</reference>
<accession>A0A9W7LWG1</accession>